<protein>
    <recommendedName>
        <fullName evidence="1">Tc1-like transposase DDE domain-containing protein</fullName>
    </recommendedName>
</protein>
<reference evidence="2 3" key="1">
    <citation type="submission" date="2018-01" db="EMBL/GenBank/DDBJ databases">
        <authorList>
            <person name="Paulsen S."/>
            <person name="Gram L.K."/>
        </authorList>
    </citation>
    <scope>NUCLEOTIDE SEQUENCE [LARGE SCALE GENOMIC DNA]</scope>
    <source>
        <strain evidence="2 3">S2599</strain>
    </source>
</reference>
<evidence type="ECO:0000313" key="3">
    <source>
        <dbReference type="Proteomes" id="UP000306719"/>
    </source>
</evidence>
<sequence>METILHTPGHLLPKRIDVWFQDEARFGQQTSTTKVWAEKGSRPKAVIPICLVKCSILRRVRRVRRVRRENIVDNQAKICELTPQVKVLNEKLLTPLASYLLRQIEQVLSEISIKQQQFEYAYLFGAVCPTTGETEALISPVENKEVMYSLLGQISHRAQSARMAVVVMDRAAWHFKDGLVKGLENVVIIRLSPYSPELNPIEQVWSWLRQHKLSNRPFANYDDILDQVSEAWNAFI</sequence>
<reference evidence="3" key="2">
    <citation type="submission" date="2019-06" db="EMBL/GenBank/DDBJ databases">
        <title>Co-occurence of chitin degradation, pigmentation and bioactivity in marine Pseudoalteromonas.</title>
        <authorList>
            <person name="Sonnenschein E.C."/>
            <person name="Bech P.K."/>
        </authorList>
    </citation>
    <scope>NUCLEOTIDE SEQUENCE [LARGE SCALE GENOMIC DNA]</scope>
    <source>
        <strain evidence="3">S2599</strain>
    </source>
</reference>
<feature type="domain" description="Tc1-like transposase DDE" evidence="1">
    <location>
        <begin position="117"/>
        <end position="224"/>
    </location>
</feature>
<evidence type="ECO:0000259" key="1">
    <source>
        <dbReference type="Pfam" id="PF13358"/>
    </source>
</evidence>
<name>A0A5S3WXC2_9GAMM</name>
<dbReference type="Pfam" id="PF13358">
    <property type="entry name" value="DDE_3"/>
    <property type="match status" value="1"/>
</dbReference>
<gene>
    <name evidence="2" type="ORF">CWB98_18720</name>
</gene>
<dbReference type="InterPro" id="IPR036397">
    <property type="entry name" value="RNaseH_sf"/>
</dbReference>
<dbReference type="AlphaFoldDB" id="A0A5S3WXC2"/>
<accession>A0A5S3WXC2</accession>
<dbReference type="InterPro" id="IPR038717">
    <property type="entry name" value="Tc1-like_DDE_dom"/>
</dbReference>
<dbReference type="EMBL" id="PNCJ01000034">
    <property type="protein sequence ID" value="TMP33819.1"/>
    <property type="molecule type" value="Genomic_DNA"/>
</dbReference>
<proteinExistence type="predicted"/>
<comment type="caution">
    <text evidence="2">The sequence shown here is derived from an EMBL/GenBank/DDBJ whole genome shotgun (WGS) entry which is preliminary data.</text>
</comment>
<dbReference type="OrthoDB" id="129174at2"/>
<evidence type="ECO:0000313" key="2">
    <source>
        <dbReference type="EMBL" id="TMP33819.1"/>
    </source>
</evidence>
<dbReference type="GO" id="GO:0003676">
    <property type="term" value="F:nucleic acid binding"/>
    <property type="evidence" value="ECO:0007669"/>
    <property type="project" value="InterPro"/>
</dbReference>
<dbReference type="Proteomes" id="UP000306719">
    <property type="component" value="Unassembled WGS sequence"/>
</dbReference>
<dbReference type="Gene3D" id="3.30.420.10">
    <property type="entry name" value="Ribonuclease H-like superfamily/Ribonuclease H"/>
    <property type="match status" value="1"/>
</dbReference>
<organism evidence="2 3">
    <name type="scientific">Pseudoalteromonas rubra</name>
    <dbReference type="NCBI Taxonomy" id="43658"/>
    <lineage>
        <taxon>Bacteria</taxon>
        <taxon>Pseudomonadati</taxon>
        <taxon>Pseudomonadota</taxon>
        <taxon>Gammaproteobacteria</taxon>
        <taxon>Alteromonadales</taxon>
        <taxon>Pseudoalteromonadaceae</taxon>
        <taxon>Pseudoalteromonas</taxon>
    </lineage>
</organism>